<keyword evidence="2" id="KW-1185">Reference proteome</keyword>
<gene>
    <name evidence="1" type="ORF">KP509_07G025500</name>
</gene>
<proteinExistence type="predicted"/>
<name>A0A8T2UAT0_CERRI</name>
<reference evidence="1" key="1">
    <citation type="submission" date="2021-08" db="EMBL/GenBank/DDBJ databases">
        <title>WGS assembly of Ceratopteris richardii.</title>
        <authorList>
            <person name="Marchant D.B."/>
            <person name="Chen G."/>
            <person name="Jenkins J."/>
            <person name="Shu S."/>
            <person name="Leebens-Mack J."/>
            <person name="Grimwood J."/>
            <person name="Schmutz J."/>
            <person name="Soltis P."/>
            <person name="Soltis D."/>
            <person name="Chen Z.-H."/>
        </authorList>
    </citation>
    <scope>NUCLEOTIDE SEQUENCE</scope>
    <source>
        <strain evidence="1">Whitten #5841</strain>
        <tissue evidence="1">Leaf</tissue>
    </source>
</reference>
<protein>
    <submittedName>
        <fullName evidence="1">Uncharacterized protein</fullName>
    </submittedName>
</protein>
<dbReference type="Proteomes" id="UP000825935">
    <property type="component" value="Chromosome 7"/>
</dbReference>
<dbReference type="EMBL" id="CM035412">
    <property type="protein sequence ID" value="KAH7432502.1"/>
    <property type="molecule type" value="Genomic_DNA"/>
</dbReference>
<dbReference type="AlphaFoldDB" id="A0A8T2UAT0"/>
<organism evidence="1 2">
    <name type="scientific">Ceratopteris richardii</name>
    <name type="common">Triangle waterfern</name>
    <dbReference type="NCBI Taxonomy" id="49495"/>
    <lineage>
        <taxon>Eukaryota</taxon>
        <taxon>Viridiplantae</taxon>
        <taxon>Streptophyta</taxon>
        <taxon>Embryophyta</taxon>
        <taxon>Tracheophyta</taxon>
        <taxon>Polypodiopsida</taxon>
        <taxon>Polypodiidae</taxon>
        <taxon>Polypodiales</taxon>
        <taxon>Pteridineae</taxon>
        <taxon>Pteridaceae</taxon>
        <taxon>Parkerioideae</taxon>
        <taxon>Ceratopteris</taxon>
    </lineage>
</organism>
<comment type="caution">
    <text evidence="1">The sequence shown here is derived from an EMBL/GenBank/DDBJ whole genome shotgun (WGS) entry which is preliminary data.</text>
</comment>
<accession>A0A8T2UAT0</accession>
<sequence length="110" mass="12158">MMRYMKLQVKPKNKKVRVQVARLGGNESGDGGTAANGNGGGNAAKKRCRFLRSIQGGLRWVGSAYLRLLLFVAYQDEAIRMNRRRTCARCRSKGVILCAPIEVESGKVFP</sequence>
<evidence type="ECO:0000313" key="1">
    <source>
        <dbReference type="EMBL" id="KAH7432502.1"/>
    </source>
</evidence>
<evidence type="ECO:0000313" key="2">
    <source>
        <dbReference type="Proteomes" id="UP000825935"/>
    </source>
</evidence>